<sequence>MLLTTVDAISFGDDDANLFLVDDLFLKANALKNSLLPRLQALIQHCTTKINEVYDIDVFQDSIISKYPNFRNQRVNDFDIDYMQAFAGIGGQRADKWNGFANKNGKSIMVLPFRLGFIATENGIQLLLENGWLKNLNKNSFDKLLKFHFNHQEKITSLLLLSGMQLDYIDNQNPLLTISEHLSFVKNNDIIDMSFIGQNIHYPIQENTIYTLIRNFVIFYPIYDSYIQIAKGNNIRFNDLLEKLNQWLLTDNTIQTSCQKPIINQTVLIQNAEQHFKVMPSIRWRVFQRDNWKCVSCGRTAHDDVILHIDHIIPRSLGGTDAYENYQTLCHICNIGKSNKNDADLRKGS</sequence>
<dbReference type="Proteomes" id="UP000254618">
    <property type="component" value="Unassembled WGS sequence"/>
</dbReference>
<proteinExistence type="predicted"/>
<dbReference type="SMART" id="SM00507">
    <property type="entry name" value="HNHc"/>
    <property type="match status" value="1"/>
</dbReference>
<gene>
    <name evidence="2" type="ORF">NCTC11012_01627</name>
</gene>
<dbReference type="Pfam" id="PF14279">
    <property type="entry name" value="HNH_5"/>
    <property type="match status" value="1"/>
</dbReference>
<name>A0A378QVB7_9GAMM</name>
<feature type="domain" description="HNH nuclease" evidence="1">
    <location>
        <begin position="281"/>
        <end position="335"/>
    </location>
</feature>
<dbReference type="EMBL" id="UGQF01000001">
    <property type="protein sequence ID" value="STZ03383.1"/>
    <property type="molecule type" value="Genomic_DNA"/>
</dbReference>
<dbReference type="CDD" id="cd00085">
    <property type="entry name" value="HNHc"/>
    <property type="match status" value="1"/>
</dbReference>
<organism evidence="2 3">
    <name type="scientific">Moraxella equi</name>
    <dbReference type="NCBI Taxonomy" id="60442"/>
    <lineage>
        <taxon>Bacteria</taxon>
        <taxon>Pseudomonadati</taxon>
        <taxon>Pseudomonadota</taxon>
        <taxon>Gammaproteobacteria</taxon>
        <taxon>Moraxellales</taxon>
        <taxon>Moraxellaceae</taxon>
        <taxon>Moraxella</taxon>
    </lineage>
</organism>
<dbReference type="AlphaFoldDB" id="A0A378QVB7"/>
<dbReference type="InterPro" id="IPR003615">
    <property type="entry name" value="HNH_nuc"/>
</dbReference>
<dbReference type="InterPro" id="IPR052892">
    <property type="entry name" value="NA-targeting_endonuclease"/>
</dbReference>
<evidence type="ECO:0000259" key="1">
    <source>
        <dbReference type="SMART" id="SM00507"/>
    </source>
</evidence>
<dbReference type="Gene3D" id="1.10.30.50">
    <property type="match status" value="1"/>
</dbReference>
<dbReference type="PANTHER" id="PTHR33877">
    <property type="entry name" value="SLL1193 PROTEIN"/>
    <property type="match status" value="1"/>
</dbReference>
<accession>A0A378QVB7</accession>
<evidence type="ECO:0000313" key="2">
    <source>
        <dbReference type="EMBL" id="STZ03383.1"/>
    </source>
</evidence>
<protein>
    <submittedName>
        <fullName evidence="2">Uncharacterized protein conserved in bacteria</fullName>
    </submittedName>
</protein>
<evidence type="ECO:0000313" key="3">
    <source>
        <dbReference type="Proteomes" id="UP000254618"/>
    </source>
</evidence>
<dbReference type="RefSeq" id="WP_211278845.1">
    <property type="nucleotide sequence ID" value="NZ_MXAP01000042.1"/>
</dbReference>
<dbReference type="InterPro" id="IPR029471">
    <property type="entry name" value="HNH_5"/>
</dbReference>
<reference evidence="2 3" key="1">
    <citation type="submission" date="2018-06" db="EMBL/GenBank/DDBJ databases">
        <authorList>
            <consortium name="Pathogen Informatics"/>
            <person name="Doyle S."/>
        </authorList>
    </citation>
    <scope>NUCLEOTIDE SEQUENCE [LARGE SCALE GENOMIC DNA]</scope>
    <source>
        <strain evidence="2 3">NCTC11012</strain>
    </source>
</reference>
<dbReference type="PANTHER" id="PTHR33877:SF1">
    <property type="entry name" value="TYPE IV METHYL-DIRECTED RESTRICTION ENZYME ECOKMCRA"/>
    <property type="match status" value="1"/>
</dbReference>